<gene>
    <name evidence="2" type="ORF">EmuJ_001186500</name>
</gene>
<dbReference type="AlphaFoldDB" id="A0A068Y1F9"/>
<dbReference type="EMBL" id="LN902841">
    <property type="protein sequence ID" value="CDS35909.1"/>
    <property type="molecule type" value="Genomic_DNA"/>
</dbReference>
<proteinExistence type="predicted"/>
<protein>
    <submittedName>
        <fullName evidence="2">Zinc finger C2H2</fullName>
    </submittedName>
</protein>
<name>A0A068Y1F9_ECHMU</name>
<sequence length="167" mass="19037">MQDAGAVAGSFTAHPRSADMDPYKCARCSASSSTHNLLRAHHFRAHQFLASLHSYCPMCLEFPETIGLTLVHQRASKHNRCCVCFERFGRFDLLLSHFIEKHMTERTMDMEKRLHCTECCTVHSTTEALLQHMHSSHLNVWRGLFEIVAPNELASLTSHSYVSSYEL</sequence>
<evidence type="ECO:0000313" key="3">
    <source>
        <dbReference type="Proteomes" id="UP000017246"/>
    </source>
</evidence>
<reference evidence="2" key="2">
    <citation type="submission" date="2015-11" db="EMBL/GenBank/DDBJ databases">
        <authorList>
            <person name="Zhang Y."/>
            <person name="Guo Z."/>
        </authorList>
    </citation>
    <scope>NUCLEOTIDE SEQUENCE</scope>
</reference>
<dbReference type="InterPro" id="IPR013087">
    <property type="entry name" value="Znf_C2H2_type"/>
</dbReference>
<dbReference type="PROSITE" id="PS00028">
    <property type="entry name" value="ZINC_FINGER_C2H2_1"/>
    <property type="match status" value="1"/>
</dbReference>
<accession>A0A068Y1F9</accession>
<evidence type="ECO:0000313" key="2">
    <source>
        <dbReference type="EMBL" id="CDS35909.1"/>
    </source>
</evidence>
<dbReference type="OrthoDB" id="6077919at2759"/>
<dbReference type="Proteomes" id="UP000017246">
    <property type="component" value="Unassembled WGS sequence"/>
</dbReference>
<keyword evidence="3" id="KW-1185">Reference proteome</keyword>
<reference evidence="2" key="1">
    <citation type="journal article" date="2013" name="Nature">
        <title>The genomes of four tapeworm species reveal adaptations to parasitism.</title>
        <authorList>
            <person name="Tsai I.J."/>
            <person name="Zarowiecki M."/>
            <person name="Holroyd N."/>
            <person name="Garciarrubio A."/>
            <person name="Sanchez-Flores A."/>
            <person name="Brooks K.L."/>
            <person name="Tracey A."/>
            <person name="Bobes R.J."/>
            <person name="Fragoso G."/>
            <person name="Sciutto E."/>
            <person name="Aslett M."/>
            <person name="Beasley H."/>
            <person name="Bennett H.M."/>
            <person name="Cai J."/>
            <person name="Camicia F."/>
            <person name="Clark R."/>
            <person name="Cucher M."/>
            <person name="De Silva N."/>
            <person name="Day T.A."/>
            <person name="Deplazes P."/>
            <person name="Estrada K."/>
            <person name="Fernandez C."/>
            <person name="Holland P.W."/>
            <person name="Hou J."/>
            <person name="Hu S."/>
            <person name="Huckvale T."/>
            <person name="Hung S.S."/>
            <person name="Kamenetzky L."/>
            <person name="Keane J.A."/>
            <person name="Kiss F."/>
            <person name="Koziol U."/>
            <person name="Lambert O."/>
            <person name="Liu K."/>
            <person name="Luo X."/>
            <person name="Luo Y."/>
            <person name="Macchiaroli N."/>
            <person name="Nichol S."/>
            <person name="Paps J."/>
            <person name="Parkinson J."/>
            <person name="Pouchkina-Stantcheva N."/>
            <person name="Riddiford N."/>
            <person name="Rosenzvit M."/>
            <person name="Salinas G."/>
            <person name="Wasmuth J.D."/>
            <person name="Zamanian M."/>
            <person name="Zheng Y."/>
            <person name="Cai X."/>
            <person name="Soberon X."/>
            <person name="Olson P.D."/>
            <person name="Laclette J.P."/>
            <person name="Brehm K."/>
            <person name="Berriman M."/>
            <person name="Garciarrubio A."/>
            <person name="Bobes R.J."/>
            <person name="Fragoso G."/>
            <person name="Sanchez-Flores A."/>
            <person name="Estrada K."/>
            <person name="Cevallos M.A."/>
            <person name="Morett E."/>
            <person name="Gonzalez V."/>
            <person name="Portillo T."/>
            <person name="Ochoa-Leyva A."/>
            <person name="Jose M.V."/>
            <person name="Sciutto E."/>
            <person name="Landa A."/>
            <person name="Jimenez L."/>
            <person name="Valdes V."/>
            <person name="Carrero J.C."/>
            <person name="Larralde C."/>
            <person name="Morales-Montor J."/>
            <person name="Limon-Lason J."/>
            <person name="Soberon X."/>
            <person name="Laclette J.P."/>
        </authorList>
    </citation>
    <scope>NUCLEOTIDE SEQUENCE [LARGE SCALE GENOMIC DNA]</scope>
</reference>
<organism evidence="2 3">
    <name type="scientific">Echinococcus multilocularis</name>
    <name type="common">Fox tapeworm</name>
    <dbReference type="NCBI Taxonomy" id="6211"/>
    <lineage>
        <taxon>Eukaryota</taxon>
        <taxon>Metazoa</taxon>
        <taxon>Spiralia</taxon>
        <taxon>Lophotrochozoa</taxon>
        <taxon>Platyhelminthes</taxon>
        <taxon>Cestoda</taxon>
        <taxon>Eucestoda</taxon>
        <taxon>Cyclophyllidea</taxon>
        <taxon>Taeniidae</taxon>
        <taxon>Echinococcus</taxon>
    </lineage>
</organism>
<dbReference type="SMART" id="SM00355">
    <property type="entry name" value="ZnF_C2H2"/>
    <property type="match status" value="3"/>
</dbReference>
<evidence type="ECO:0000259" key="1">
    <source>
        <dbReference type="PROSITE" id="PS00028"/>
    </source>
</evidence>
<feature type="domain" description="C2H2-type" evidence="1">
    <location>
        <begin position="81"/>
        <end position="102"/>
    </location>
</feature>